<protein>
    <submittedName>
        <fullName evidence="1">Uncharacterized protein</fullName>
    </submittedName>
</protein>
<feature type="non-terminal residue" evidence="1">
    <location>
        <position position="78"/>
    </location>
</feature>
<accession>A0AAV7MMN9</accession>
<dbReference type="Proteomes" id="UP001066276">
    <property type="component" value="Chromosome 9"/>
</dbReference>
<comment type="caution">
    <text evidence="1">The sequence shown here is derived from an EMBL/GenBank/DDBJ whole genome shotgun (WGS) entry which is preliminary data.</text>
</comment>
<dbReference type="EMBL" id="JANPWB010000013">
    <property type="protein sequence ID" value="KAJ1104020.1"/>
    <property type="molecule type" value="Genomic_DNA"/>
</dbReference>
<organism evidence="1 2">
    <name type="scientific">Pleurodeles waltl</name>
    <name type="common">Iberian ribbed newt</name>
    <dbReference type="NCBI Taxonomy" id="8319"/>
    <lineage>
        <taxon>Eukaryota</taxon>
        <taxon>Metazoa</taxon>
        <taxon>Chordata</taxon>
        <taxon>Craniata</taxon>
        <taxon>Vertebrata</taxon>
        <taxon>Euteleostomi</taxon>
        <taxon>Amphibia</taxon>
        <taxon>Batrachia</taxon>
        <taxon>Caudata</taxon>
        <taxon>Salamandroidea</taxon>
        <taxon>Salamandridae</taxon>
        <taxon>Pleurodelinae</taxon>
        <taxon>Pleurodeles</taxon>
    </lineage>
</organism>
<sequence>DPGRCEAPGLVLLYKPRGEQSFSGEGQAGREGAELWTHHRSGMGGCIHLGTSGAPNPRRACPAHLASPLLLLLWASTL</sequence>
<evidence type="ECO:0000313" key="1">
    <source>
        <dbReference type="EMBL" id="KAJ1104020.1"/>
    </source>
</evidence>
<dbReference type="AlphaFoldDB" id="A0AAV7MMN9"/>
<proteinExistence type="predicted"/>
<gene>
    <name evidence="1" type="ORF">NDU88_001435</name>
</gene>
<name>A0AAV7MMN9_PLEWA</name>
<evidence type="ECO:0000313" key="2">
    <source>
        <dbReference type="Proteomes" id="UP001066276"/>
    </source>
</evidence>
<keyword evidence="2" id="KW-1185">Reference proteome</keyword>
<reference evidence="1" key="1">
    <citation type="journal article" date="2022" name="bioRxiv">
        <title>Sequencing and chromosome-scale assembly of the giantPleurodeles waltlgenome.</title>
        <authorList>
            <person name="Brown T."/>
            <person name="Elewa A."/>
            <person name="Iarovenko S."/>
            <person name="Subramanian E."/>
            <person name="Araus A.J."/>
            <person name="Petzold A."/>
            <person name="Susuki M."/>
            <person name="Suzuki K.-i.T."/>
            <person name="Hayashi T."/>
            <person name="Toyoda A."/>
            <person name="Oliveira C."/>
            <person name="Osipova E."/>
            <person name="Leigh N.D."/>
            <person name="Simon A."/>
            <person name="Yun M.H."/>
        </authorList>
    </citation>
    <scope>NUCLEOTIDE SEQUENCE</scope>
    <source>
        <strain evidence="1">20211129_DDA</strain>
        <tissue evidence="1">Liver</tissue>
    </source>
</reference>
<feature type="non-terminal residue" evidence="1">
    <location>
        <position position="1"/>
    </location>
</feature>